<dbReference type="InterPro" id="IPR051542">
    <property type="entry name" value="Hydrogenase_cytochrome"/>
</dbReference>
<organism evidence="8 9">
    <name type="scientific">Rhodoplanes elegans</name>
    <dbReference type="NCBI Taxonomy" id="29408"/>
    <lineage>
        <taxon>Bacteria</taxon>
        <taxon>Pseudomonadati</taxon>
        <taxon>Pseudomonadota</taxon>
        <taxon>Alphaproteobacteria</taxon>
        <taxon>Hyphomicrobiales</taxon>
        <taxon>Nitrobacteraceae</taxon>
        <taxon>Rhodoplanes</taxon>
    </lineage>
</organism>
<dbReference type="AlphaFoldDB" id="A0A327K8V0"/>
<proteinExistence type="predicted"/>
<reference evidence="8 9" key="1">
    <citation type="submission" date="2017-07" db="EMBL/GenBank/DDBJ databases">
        <title>Draft Genome Sequences of Select Purple Nonsulfur Bacteria.</title>
        <authorList>
            <person name="Lasarre B."/>
            <person name="Mckinlay J.B."/>
        </authorList>
    </citation>
    <scope>NUCLEOTIDE SEQUENCE [LARGE SCALE GENOMIC DNA]</scope>
    <source>
        <strain evidence="8 9">DSM 11907</strain>
    </source>
</reference>
<evidence type="ECO:0000256" key="2">
    <source>
        <dbReference type="ARBA" id="ARBA00022475"/>
    </source>
</evidence>
<keyword evidence="3 6" id="KW-0812">Transmembrane</keyword>
<evidence type="ECO:0000256" key="4">
    <source>
        <dbReference type="ARBA" id="ARBA00022989"/>
    </source>
</evidence>
<keyword evidence="9" id="KW-1185">Reference proteome</keyword>
<comment type="subcellular location">
    <subcellularLocation>
        <location evidence="1">Cell membrane</location>
        <topology evidence="1">Multi-pass membrane protein</topology>
    </subcellularLocation>
</comment>
<dbReference type="Proteomes" id="UP000248863">
    <property type="component" value="Unassembled WGS sequence"/>
</dbReference>
<dbReference type="GO" id="GO:0005886">
    <property type="term" value="C:plasma membrane"/>
    <property type="evidence" value="ECO:0007669"/>
    <property type="project" value="UniProtKB-SubCell"/>
</dbReference>
<evidence type="ECO:0000256" key="3">
    <source>
        <dbReference type="ARBA" id="ARBA00022692"/>
    </source>
</evidence>
<dbReference type="SUPFAM" id="SSF81342">
    <property type="entry name" value="Transmembrane di-heme cytochromes"/>
    <property type="match status" value="1"/>
</dbReference>
<evidence type="ECO:0000256" key="6">
    <source>
        <dbReference type="SAM" id="Phobius"/>
    </source>
</evidence>
<evidence type="ECO:0000256" key="1">
    <source>
        <dbReference type="ARBA" id="ARBA00004651"/>
    </source>
</evidence>
<feature type="transmembrane region" description="Helical" evidence="6">
    <location>
        <begin position="155"/>
        <end position="179"/>
    </location>
</feature>
<evidence type="ECO:0000256" key="5">
    <source>
        <dbReference type="ARBA" id="ARBA00023136"/>
    </source>
</evidence>
<feature type="transmembrane region" description="Helical" evidence="6">
    <location>
        <begin position="117"/>
        <end position="143"/>
    </location>
</feature>
<dbReference type="Gene3D" id="1.20.950.20">
    <property type="entry name" value="Transmembrane di-heme cytochromes, Chain C"/>
    <property type="match status" value="1"/>
</dbReference>
<comment type="caution">
    <text evidence="8">The sequence shown here is derived from an EMBL/GenBank/DDBJ whole genome shotgun (WGS) entry which is preliminary data.</text>
</comment>
<dbReference type="OrthoDB" id="1117555at2"/>
<evidence type="ECO:0000259" key="7">
    <source>
        <dbReference type="Pfam" id="PF01292"/>
    </source>
</evidence>
<feature type="domain" description="Cytochrome b561 bacterial/Ni-hydrogenase" evidence="7">
    <location>
        <begin position="8"/>
        <end position="194"/>
    </location>
</feature>
<feature type="transmembrane region" description="Helical" evidence="6">
    <location>
        <begin position="47"/>
        <end position="70"/>
    </location>
</feature>
<sequence>MAVMQVKVFTRFERFWHWSQAFLVLVLIGSGLGLHGVHHLMKYGDMLTLHVAGAVGLVVLWLFAIFWHLTTGQWRHYLPTLQGLGPILRFYTLGIFRGDPHPFRKTLRRKHNALQALTYLMLKLVLFPVIWASGTMLLTYDLWHQRPWATAGLEAIATIHTAAAFVMIAFLIMHVYVITTGHTVGDQLRTMITGWDEMDLDDAEAAVLRRDGAVR</sequence>
<keyword evidence="5 6" id="KW-0472">Membrane</keyword>
<accession>A0A327K8V0</accession>
<gene>
    <name evidence="8" type="ORF">CH338_21440</name>
</gene>
<dbReference type="PANTHER" id="PTHR30485">
    <property type="entry name" value="NI/FE-HYDROGENASE 1 B-TYPE CYTOCHROME SUBUNIT"/>
    <property type="match status" value="1"/>
</dbReference>
<protein>
    <submittedName>
        <fullName evidence="8">Cytochrome B</fullName>
    </submittedName>
</protein>
<feature type="transmembrane region" description="Helical" evidence="6">
    <location>
        <begin position="15"/>
        <end position="35"/>
    </location>
</feature>
<evidence type="ECO:0000313" key="9">
    <source>
        <dbReference type="Proteomes" id="UP000248863"/>
    </source>
</evidence>
<name>A0A327K8V0_9BRAD</name>
<dbReference type="InterPro" id="IPR016174">
    <property type="entry name" value="Di-haem_cyt_TM"/>
</dbReference>
<dbReference type="PANTHER" id="PTHR30485:SF1">
    <property type="entry name" value="CYTOCHROME YDHU-RELATED"/>
    <property type="match status" value="1"/>
</dbReference>
<evidence type="ECO:0000313" key="8">
    <source>
        <dbReference type="EMBL" id="RAI34115.1"/>
    </source>
</evidence>
<dbReference type="InterPro" id="IPR011577">
    <property type="entry name" value="Cyt_b561_bac/Ni-Hgenase"/>
</dbReference>
<keyword evidence="4 6" id="KW-1133">Transmembrane helix</keyword>
<dbReference type="GO" id="GO:0020037">
    <property type="term" value="F:heme binding"/>
    <property type="evidence" value="ECO:0007669"/>
    <property type="project" value="TreeGrafter"/>
</dbReference>
<keyword evidence="2" id="KW-1003">Cell membrane</keyword>
<dbReference type="EMBL" id="NPEU01000324">
    <property type="protein sequence ID" value="RAI34115.1"/>
    <property type="molecule type" value="Genomic_DNA"/>
</dbReference>
<dbReference type="Pfam" id="PF01292">
    <property type="entry name" value="Ni_hydr_CYTB"/>
    <property type="match status" value="1"/>
</dbReference>
<dbReference type="RefSeq" id="WP_111359144.1">
    <property type="nucleotide sequence ID" value="NZ_NHSK01000031.1"/>
</dbReference>
<dbReference type="GO" id="GO:0009055">
    <property type="term" value="F:electron transfer activity"/>
    <property type="evidence" value="ECO:0007669"/>
    <property type="project" value="InterPro"/>
</dbReference>
<dbReference type="GO" id="GO:0022904">
    <property type="term" value="P:respiratory electron transport chain"/>
    <property type="evidence" value="ECO:0007669"/>
    <property type="project" value="InterPro"/>
</dbReference>